<dbReference type="PANTHER" id="PTHR30349:SF82">
    <property type="entry name" value="INTEGRASE_RECOMBINASE YOEC-RELATED"/>
    <property type="match status" value="1"/>
</dbReference>
<evidence type="ECO:0000313" key="4">
    <source>
        <dbReference type="Proteomes" id="UP000182762"/>
    </source>
</evidence>
<comment type="caution">
    <text evidence="3">The sequence shown here is derived from an EMBL/GenBank/DDBJ whole genome shotgun (WGS) entry which is preliminary data.</text>
</comment>
<protein>
    <submittedName>
        <fullName evidence="3">Phage integrase family protein</fullName>
    </submittedName>
</protein>
<keyword evidence="4" id="KW-1185">Reference proteome</keyword>
<dbReference type="SUPFAM" id="SSF56349">
    <property type="entry name" value="DNA breaking-rejoining enzymes"/>
    <property type="match status" value="1"/>
</dbReference>
<dbReference type="EMBL" id="FOXX01000019">
    <property type="protein sequence ID" value="SFQ86644.1"/>
    <property type="molecule type" value="Genomic_DNA"/>
</dbReference>
<dbReference type="InterPro" id="IPR050090">
    <property type="entry name" value="Tyrosine_recombinase_XerCD"/>
</dbReference>
<dbReference type="InterPro" id="IPR002104">
    <property type="entry name" value="Integrase_catalytic"/>
</dbReference>
<name>A0A1I6C0F9_9BACI</name>
<sequence length="188" mass="21944">MEFVEPIRDRDKIESIKEVLRKNERDLLLFVLGINTPLRFNDLLHIKYKELINEKQEVLPYIELKNTKTTENDKITVSTGLAESITNFVKKNYKRNLEDYVFVGRKNPNKPISRVTAWRIISGAAYEVGLEEIGTHTLRKTFAYHMYKNGADMSLLMDMLNHASTARTLKYIGINQDEKKRDVRPLDL</sequence>
<dbReference type="RefSeq" id="WP_061802864.1">
    <property type="nucleotide sequence ID" value="NZ_FOXX01000019.1"/>
</dbReference>
<evidence type="ECO:0000256" key="1">
    <source>
        <dbReference type="ARBA" id="ARBA00023172"/>
    </source>
</evidence>
<evidence type="ECO:0000259" key="2">
    <source>
        <dbReference type="PROSITE" id="PS51898"/>
    </source>
</evidence>
<dbReference type="Pfam" id="PF00589">
    <property type="entry name" value="Phage_integrase"/>
    <property type="match status" value="1"/>
</dbReference>
<keyword evidence="1" id="KW-0233">DNA recombination</keyword>
<evidence type="ECO:0000313" key="3">
    <source>
        <dbReference type="EMBL" id="SFQ86644.1"/>
    </source>
</evidence>
<reference evidence="3 4" key="1">
    <citation type="submission" date="2016-10" db="EMBL/GenBank/DDBJ databases">
        <authorList>
            <person name="Varghese N."/>
            <person name="Submissions S."/>
        </authorList>
    </citation>
    <scope>NUCLEOTIDE SEQUENCE [LARGE SCALE GENOMIC DNA]</scope>
    <source>
        <strain evidence="3 4">DSM 13796</strain>
    </source>
</reference>
<dbReference type="PROSITE" id="PS51898">
    <property type="entry name" value="TYR_RECOMBINASE"/>
    <property type="match status" value="1"/>
</dbReference>
<dbReference type="InterPro" id="IPR011010">
    <property type="entry name" value="DNA_brk_join_enz"/>
</dbReference>
<dbReference type="GeneID" id="93713211"/>
<dbReference type="PANTHER" id="PTHR30349">
    <property type="entry name" value="PHAGE INTEGRASE-RELATED"/>
    <property type="match status" value="1"/>
</dbReference>
<dbReference type="Gene3D" id="1.10.443.10">
    <property type="entry name" value="Intergrase catalytic core"/>
    <property type="match status" value="1"/>
</dbReference>
<gene>
    <name evidence="3" type="ORF">SAMN02745910_04688</name>
</gene>
<dbReference type="Proteomes" id="UP000182762">
    <property type="component" value="Unassembled WGS sequence"/>
</dbReference>
<proteinExistence type="predicted"/>
<accession>A0A1I6C0F9</accession>
<dbReference type="InterPro" id="IPR013762">
    <property type="entry name" value="Integrase-like_cat_sf"/>
</dbReference>
<organism evidence="3 4">
    <name type="scientific">Priestia endophytica DSM 13796</name>
    <dbReference type="NCBI Taxonomy" id="1121089"/>
    <lineage>
        <taxon>Bacteria</taxon>
        <taxon>Bacillati</taxon>
        <taxon>Bacillota</taxon>
        <taxon>Bacilli</taxon>
        <taxon>Bacillales</taxon>
        <taxon>Bacillaceae</taxon>
        <taxon>Priestia</taxon>
    </lineage>
</organism>
<feature type="domain" description="Tyr recombinase" evidence="2">
    <location>
        <begin position="1"/>
        <end position="185"/>
    </location>
</feature>